<organism evidence="2 3">
    <name type="scientific">Paractinoplanes abujensis</name>
    <dbReference type="NCBI Taxonomy" id="882441"/>
    <lineage>
        <taxon>Bacteria</taxon>
        <taxon>Bacillati</taxon>
        <taxon>Actinomycetota</taxon>
        <taxon>Actinomycetes</taxon>
        <taxon>Micromonosporales</taxon>
        <taxon>Micromonosporaceae</taxon>
        <taxon>Paractinoplanes</taxon>
    </lineage>
</organism>
<gene>
    <name evidence="2" type="ORF">BKA14_003048</name>
</gene>
<proteinExistence type="predicted"/>
<evidence type="ECO:0000256" key="1">
    <source>
        <dbReference type="SAM" id="MobiDB-lite"/>
    </source>
</evidence>
<comment type="caution">
    <text evidence="2">The sequence shown here is derived from an EMBL/GenBank/DDBJ whole genome shotgun (WGS) entry which is preliminary data.</text>
</comment>
<dbReference type="EMBL" id="JACHMF010000001">
    <property type="protein sequence ID" value="MBB4692900.1"/>
    <property type="molecule type" value="Genomic_DNA"/>
</dbReference>
<evidence type="ECO:0000313" key="3">
    <source>
        <dbReference type="Proteomes" id="UP000542742"/>
    </source>
</evidence>
<protein>
    <submittedName>
        <fullName evidence="2">Uncharacterized protein</fullName>
    </submittedName>
</protein>
<keyword evidence="3" id="KW-1185">Reference proteome</keyword>
<evidence type="ECO:0000313" key="2">
    <source>
        <dbReference type="EMBL" id="MBB4692900.1"/>
    </source>
</evidence>
<dbReference type="AlphaFoldDB" id="A0A7W7CT61"/>
<sequence>MHRLLPTYVLRKVNQFDEHIRDGMAEGERLPTDPAVVYARVQELSQSYRQRRRLAQSAGSAVLGVGLIAGLVQMHGFLQGGTAAPQSTSSSFHPADPVPSSSRAAAVPSSRADPAHAGPPGPSRAGRARAASSGPAAGGAERRAGARELDAFFNAGYHWAQAEQLARLWNIEDPADAKIVAGRRLLAGQRLPVAPDGPAASD</sequence>
<feature type="compositionally biased region" description="Low complexity" evidence="1">
    <location>
        <begin position="123"/>
        <end position="139"/>
    </location>
</feature>
<feature type="compositionally biased region" description="Low complexity" evidence="1">
    <location>
        <begin position="94"/>
        <end position="116"/>
    </location>
</feature>
<accession>A0A7W7CT61</accession>
<dbReference type="Proteomes" id="UP000542742">
    <property type="component" value="Unassembled WGS sequence"/>
</dbReference>
<feature type="region of interest" description="Disordered" evidence="1">
    <location>
        <begin position="82"/>
        <end position="142"/>
    </location>
</feature>
<name>A0A7W7CT61_9ACTN</name>
<reference evidence="2 3" key="1">
    <citation type="submission" date="2020-08" db="EMBL/GenBank/DDBJ databases">
        <title>Sequencing the genomes of 1000 actinobacteria strains.</title>
        <authorList>
            <person name="Klenk H.-P."/>
        </authorList>
    </citation>
    <scope>NUCLEOTIDE SEQUENCE [LARGE SCALE GENOMIC DNA]</scope>
    <source>
        <strain evidence="2 3">DSM 45518</strain>
    </source>
</reference>
<dbReference type="RefSeq" id="WP_184951573.1">
    <property type="nucleotide sequence ID" value="NZ_BOMC01000061.1"/>
</dbReference>